<keyword evidence="1" id="KW-1133">Transmembrane helix</keyword>
<organism evidence="2 3">
    <name type="scientific">Pseudomonas neustonica</name>
    <dbReference type="NCBI Taxonomy" id="2487346"/>
    <lineage>
        <taxon>Bacteria</taxon>
        <taxon>Pseudomonadati</taxon>
        <taxon>Pseudomonadota</taxon>
        <taxon>Gammaproteobacteria</taxon>
        <taxon>Pseudomonadales</taxon>
        <taxon>Pseudomonadaceae</taxon>
        <taxon>Pseudomonas</taxon>
    </lineage>
</organism>
<evidence type="ECO:0000313" key="2">
    <source>
        <dbReference type="EMBL" id="ROZ80648.1"/>
    </source>
</evidence>
<dbReference type="EMBL" id="RKKU01000040">
    <property type="protein sequence ID" value="ROZ80648.1"/>
    <property type="molecule type" value="Genomic_DNA"/>
</dbReference>
<dbReference type="RefSeq" id="WP_123891349.1">
    <property type="nucleotide sequence ID" value="NZ_RKKU01000040.1"/>
</dbReference>
<feature type="transmembrane region" description="Helical" evidence="1">
    <location>
        <begin position="12"/>
        <end position="33"/>
    </location>
</feature>
<evidence type="ECO:0000313" key="3">
    <source>
        <dbReference type="Proteomes" id="UP000275199"/>
    </source>
</evidence>
<proteinExistence type="predicted"/>
<dbReference type="InterPro" id="IPR025695">
    <property type="entry name" value="DoxX-like"/>
</dbReference>
<dbReference type="Proteomes" id="UP000275199">
    <property type="component" value="Unassembled WGS sequence"/>
</dbReference>
<feature type="transmembrane region" description="Helical" evidence="1">
    <location>
        <begin position="45"/>
        <end position="65"/>
    </location>
</feature>
<keyword evidence="1" id="KW-0812">Transmembrane</keyword>
<dbReference type="Pfam" id="PF13781">
    <property type="entry name" value="DoxX_3"/>
    <property type="match status" value="1"/>
</dbReference>
<gene>
    <name evidence="2" type="ORF">EF096_19215</name>
</gene>
<name>A0ABX9XH72_9PSED</name>
<feature type="transmembrane region" description="Helical" evidence="1">
    <location>
        <begin position="72"/>
        <end position="94"/>
    </location>
</feature>
<evidence type="ECO:0000256" key="1">
    <source>
        <dbReference type="SAM" id="Phobius"/>
    </source>
</evidence>
<reference evidence="2 3" key="1">
    <citation type="submission" date="2018-11" db="EMBL/GenBank/DDBJ databases">
        <authorList>
            <person name="Jang G.I."/>
            <person name="Hwang C.Y."/>
        </authorList>
    </citation>
    <scope>NUCLEOTIDE SEQUENCE [LARGE SCALE GENOMIC DNA]</scope>
    <source>
        <strain evidence="2 3">SSM26</strain>
    </source>
</reference>
<sequence length="130" mass="14306">MTSQQQRVTRWSLSFLWIVTAVVSVTLGRDIGFDVLARINLHADAAALTILAGSLLDLIIGLWLLSGRALRACCLLQLAVIVNYSILLTLIAPAFWLHPFGPLTKNVPILVLIWLLYSSQQQPTRAIDGT</sequence>
<protein>
    <submittedName>
        <fullName evidence="2">NAD-dependent dehydratase</fullName>
    </submittedName>
</protein>
<accession>A0ABX9XH72</accession>
<keyword evidence="3" id="KW-1185">Reference proteome</keyword>
<keyword evidence="1" id="KW-0472">Membrane</keyword>
<comment type="caution">
    <text evidence="2">The sequence shown here is derived from an EMBL/GenBank/DDBJ whole genome shotgun (WGS) entry which is preliminary data.</text>
</comment>